<dbReference type="EMBL" id="CAJVPY010026734">
    <property type="protein sequence ID" value="CAG8790192.1"/>
    <property type="molecule type" value="Genomic_DNA"/>
</dbReference>
<reference evidence="1" key="1">
    <citation type="submission" date="2021-06" db="EMBL/GenBank/DDBJ databases">
        <authorList>
            <person name="Kallberg Y."/>
            <person name="Tangrot J."/>
            <person name="Rosling A."/>
        </authorList>
    </citation>
    <scope>NUCLEOTIDE SEQUENCE</scope>
    <source>
        <strain evidence="1">MA453B</strain>
    </source>
</reference>
<organism evidence="1 2">
    <name type="scientific">Dentiscutata erythropus</name>
    <dbReference type="NCBI Taxonomy" id="1348616"/>
    <lineage>
        <taxon>Eukaryota</taxon>
        <taxon>Fungi</taxon>
        <taxon>Fungi incertae sedis</taxon>
        <taxon>Mucoromycota</taxon>
        <taxon>Glomeromycotina</taxon>
        <taxon>Glomeromycetes</taxon>
        <taxon>Diversisporales</taxon>
        <taxon>Gigasporaceae</taxon>
        <taxon>Dentiscutata</taxon>
    </lineage>
</organism>
<dbReference type="Proteomes" id="UP000789405">
    <property type="component" value="Unassembled WGS sequence"/>
</dbReference>
<dbReference type="AlphaFoldDB" id="A0A9N9JR95"/>
<evidence type="ECO:0000313" key="1">
    <source>
        <dbReference type="EMBL" id="CAG8790192.1"/>
    </source>
</evidence>
<protein>
    <submittedName>
        <fullName evidence="1">26012_t:CDS:1</fullName>
    </submittedName>
</protein>
<keyword evidence="2" id="KW-1185">Reference proteome</keyword>
<accession>A0A9N9JR95</accession>
<proteinExistence type="predicted"/>
<comment type="caution">
    <text evidence="1">The sequence shown here is derived from an EMBL/GenBank/DDBJ whole genome shotgun (WGS) entry which is preliminary data.</text>
</comment>
<name>A0A9N9JR95_9GLOM</name>
<sequence length="58" mass="6704">MYNKQEYAVVSQTSSSDTTNKYCNIQYPGRKTTFSGILVFGLQIYEKITKTILKKNYP</sequence>
<gene>
    <name evidence="1" type="ORF">DERYTH_LOCUS21257</name>
</gene>
<evidence type="ECO:0000313" key="2">
    <source>
        <dbReference type="Proteomes" id="UP000789405"/>
    </source>
</evidence>
<dbReference type="OrthoDB" id="2430980at2759"/>